<accession>B4XAN1</accession>
<reference evidence="2" key="1">
    <citation type="journal article" date="2008" name="BMC Evol. Biol.">
        <title>High divergence in primate-specific duplicated regions: human and chimpanzee chorionic gonadotropin beta genes.</title>
        <authorList>
            <person name="Hallast P."/>
            <person name="Saarela J."/>
            <person name="Palotie A."/>
            <person name="Laan M."/>
        </authorList>
    </citation>
    <scope>NUCLEOTIDE SEQUENCE</scope>
</reference>
<protein>
    <submittedName>
        <fullName evidence="2">Chorionic gonadotropin beta polypeptide 1</fullName>
    </submittedName>
</protein>
<organism evidence="2">
    <name type="scientific">Pan troglodytes</name>
    <name type="common">Chimpanzee</name>
    <dbReference type="NCBI Taxonomy" id="9598"/>
    <lineage>
        <taxon>Eukaryota</taxon>
        <taxon>Metazoa</taxon>
        <taxon>Chordata</taxon>
        <taxon>Craniata</taxon>
        <taxon>Vertebrata</taxon>
        <taxon>Euteleostomi</taxon>
        <taxon>Mammalia</taxon>
        <taxon>Eutheria</taxon>
        <taxon>Euarchontoglires</taxon>
        <taxon>Primates</taxon>
        <taxon>Haplorrhini</taxon>
        <taxon>Catarrhini</taxon>
        <taxon>Hominidae</taxon>
        <taxon>Pan</taxon>
    </lineage>
</organism>
<proteinExistence type="predicted"/>
<evidence type="ECO:0000256" key="1">
    <source>
        <dbReference type="SAM" id="MobiDB-lite"/>
    </source>
</evidence>
<gene>
    <name evidence="2" type="primary">CGB1</name>
</gene>
<name>B4XAN1_PANTR</name>
<dbReference type="EMBL" id="EU000308">
    <property type="protein sequence ID" value="ABV83053.1"/>
    <property type="molecule type" value="Genomic_DNA"/>
</dbReference>
<sequence>MSTFPVLVEDIPLRERHVKGAAAVAAAEHGRDMGIQGAASATVPPHQCHPGCREGGLPRVHHRQRHHLCRLLPHHDPRAAGGPAGPASGGVQLPRCALRVHPAPWLPARREPRGLLRRGSQLSMCTLPPQHH</sequence>
<feature type="region of interest" description="Disordered" evidence="1">
    <location>
        <begin position="111"/>
        <end position="132"/>
    </location>
</feature>
<evidence type="ECO:0000313" key="2">
    <source>
        <dbReference type="EMBL" id="ABV83053.1"/>
    </source>
</evidence>
<dbReference type="AlphaFoldDB" id="B4XAN1"/>